<dbReference type="PROSITE" id="PS00086">
    <property type="entry name" value="CYTOCHROME_P450"/>
    <property type="match status" value="1"/>
</dbReference>
<keyword evidence="7 8" id="KW-0503">Monooxygenase</keyword>
<evidence type="ECO:0000256" key="2">
    <source>
        <dbReference type="ARBA" id="ARBA00010617"/>
    </source>
</evidence>
<evidence type="ECO:0000256" key="4">
    <source>
        <dbReference type="ARBA" id="ARBA00022723"/>
    </source>
</evidence>
<dbReference type="PANTHER" id="PTHR46696:SF4">
    <property type="entry name" value="BIOTIN BIOSYNTHESIS CYTOCHROME P450"/>
    <property type="match status" value="1"/>
</dbReference>
<evidence type="ECO:0000256" key="8">
    <source>
        <dbReference type="RuleBase" id="RU000461"/>
    </source>
</evidence>
<name>A0ABQ0HRI9_GORRU</name>
<proteinExistence type="inferred from homology"/>
<dbReference type="Gene3D" id="1.10.630.10">
    <property type="entry name" value="Cytochrome P450"/>
    <property type="match status" value="1"/>
</dbReference>
<gene>
    <name evidence="9" type="ORF">GORBP_049_00660</name>
</gene>
<comment type="caution">
    <text evidence="9">The sequence shown here is derived from an EMBL/GenBank/DDBJ whole genome shotgun (WGS) entry which is preliminary data.</text>
</comment>
<evidence type="ECO:0000256" key="7">
    <source>
        <dbReference type="ARBA" id="ARBA00023033"/>
    </source>
</evidence>
<dbReference type="InterPro" id="IPR036396">
    <property type="entry name" value="Cyt_P450_sf"/>
</dbReference>
<dbReference type="PRINTS" id="PR00359">
    <property type="entry name" value="BP450"/>
</dbReference>
<evidence type="ECO:0000313" key="9">
    <source>
        <dbReference type="EMBL" id="GAB84898.1"/>
    </source>
</evidence>
<evidence type="ECO:0000256" key="1">
    <source>
        <dbReference type="ARBA" id="ARBA00001971"/>
    </source>
</evidence>
<keyword evidence="4 8" id="KW-0479">Metal-binding</keyword>
<keyword evidence="6 8" id="KW-0408">Iron</keyword>
<comment type="cofactor">
    <cofactor evidence="1">
        <name>heme</name>
        <dbReference type="ChEBI" id="CHEBI:30413"/>
    </cofactor>
</comment>
<dbReference type="InterPro" id="IPR002397">
    <property type="entry name" value="Cyt_P450_B"/>
</dbReference>
<dbReference type="PANTHER" id="PTHR46696">
    <property type="entry name" value="P450, PUTATIVE (EUROFUNG)-RELATED"/>
    <property type="match status" value="1"/>
</dbReference>
<dbReference type="Pfam" id="PF00067">
    <property type="entry name" value="p450"/>
    <property type="match status" value="1"/>
</dbReference>
<protein>
    <submittedName>
        <fullName evidence="9">Cytochrome P450</fullName>
    </submittedName>
</protein>
<keyword evidence="5 8" id="KW-0560">Oxidoreductase</keyword>
<dbReference type="EMBL" id="BAHB01000049">
    <property type="protein sequence ID" value="GAB84898.1"/>
    <property type="molecule type" value="Genomic_DNA"/>
</dbReference>
<comment type="similarity">
    <text evidence="2 8">Belongs to the cytochrome P450 family.</text>
</comment>
<dbReference type="Proteomes" id="UP000010744">
    <property type="component" value="Unassembled WGS sequence"/>
</dbReference>
<dbReference type="SUPFAM" id="SSF48264">
    <property type="entry name" value="Cytochrome P450"/>
    <property type="match status" value="1"/>
</dbReference>
<evidence type="ECO:0000256" key="5">
    <source>
        <dbReference type="ARBA" id="ARBA00023002"/>
    </source>
</evidence>
<dbReference type="CDD" id="cd11033">
    <property type="entry name" value="CYP142-like"/>
    <property type="match status" value="1"/>
</dbReference>
<keyword evidence="3 8" id="KW-0349">Heme</keyword>
<dbReference type="InterPro" id="IPR017972">
    <property type="entry name" value="Cyt_P450_CS"/>
</dbReference>
<sequence>MMNVTTANAAPDLMDLRIFHEDREMPVLDEIRTHDPVHWNPPSELGPGFWALTRYEDVKAAAYDAERLSSADGTQIVDRKVEGKLASLHNMDDPEHAELRKITVPHLRAIKIKQWQEAIDEAVNLLLDEAQAQDGEFDMVSLISARLPMLVLSRVLGVPAVDGPKLVDWTNRLTSSDPAEQVDAEELAEVREEVMSYFAELTEQRRREPQEDLVSVLANAEINGRPLTWEELAAYYIVLVAAGNETARQALSGGAILFDRHPEAWQQLIDEPAGLRVAVEEVLRWVTPVAAMRRTALEPMTIGDKQIAAGDKVVLWFSAANRDPEVFDNPHEFDITRSPNEHLTFGWGIHFCLGAHLARAEVRSFFAEALRRGLAFEVVSPPERVNHNIFRGWSHLPVRLRRVG</sequence>
<organism evidence="9 10">
    <name type="scientific">Gordonia rubripertincta NBRC 101908</name>
    <dbReference type="NCBI Taxonomy" id="1077975"/>
    <lineage>
        <taxon>Bacteria</taxon>
        <taxon>Bacillati</taxon>
        <taxon>Actinomycetota</taxon>
        <taxon>Actinomycetes</taxon>
        <taxon>Mycobacteriales</taxon>
        <taxon>Gordoniaceae</taxon>
        <taxon>Gordonia</taxon>
    </lineage>
</organism>
<evidence type="ECO:0000256" key="3">
    <source>
        <dbReference type="ARBA" id="ARBA00022617"/>
    </source>
</evidence>
<reference evidence="9 10" key="1">
    <citation type="submission" date="2012-08" db="EMBL/GenBank/DDBJ databases">
        <title>Whole genome shotgun sequence of Gordonia rubripertincta NBRC 101908.</title>
        <authorList>
            <person name="Takarada H."/>
            <person name="Hosoyama A."/>
            <person name="Tsuchikane K."/>
            <person name="Katsumata H."/>
            <person name="Baba S."/>
            <person name="Ohji S."/>
            <person name="Yamazaki S."/>
            <person name="Fujita N."/>
        </authorList>
    </citation>
    <scope>NUCLEOTIDE SEQUENCE [LARGE SCALE GENOMIC DNA]</scope>
    <source>
        <strain evidence="9 10">NBRC 101908</strain>
    </source>
</reference>
<keyword evidence="10" id="KW-1185">Reference proteome</keyword>
<accession>A0ABQ0HRI9</accession>
<evidence type="ECO:0000313" key="10">
    <source>
        <dbReference type="Proteomes" id="UP000010744"/>
    </source>
</evidence>
<evidence type="ECO:0000256" key="6">
    <source>
        <dbReference type="ARBA" id="ARBA00023004"/>
    </source>
</evidence>
<dbReference type="InterPro" id="IPR001128">
    <property type="entry name" value="Cyt_P450"/>
</dbReference>